<evidence type="ECO:0000313" key="2">
    <source>
        <dbReference type="EMBL" id="GMI40725.1"/>
    </source>
</evidence>
<dbReference type="AlphaFoldDB" id="A0A9W7GBL6"/>
<comment type="caution">
    <text evidence="2">The sequence shown here is derived from an EMBL/GenBank/DDBJ whole genome shotgun (WGS) entry which is preliminary data.</text>
</comment>
<feature type="region of interest" description="Disordered" evidence="1">
    <location>
        <begin position="192"/>
        <end position="216"/>
    </location>
</feature>
<feature type="region of interest" description="Disordered" evidence="1">
    <location>
        <begin position="82"/>
        <end position="149"/>
    </location>
</feature>
<feature type="region of interest" description="Disordered" evidence="1">
    <location>
        <begin position="1"/>
        <end position="28"/>
    </location>
</feature>
<accession>A0A9W7GBL6</accession>
<keyword evidence="3" id="KW-1185">Reference proteome</keyword>
<dbReference type="OrthoDB" id="198493at2759"/>
<evidence type="ECO:0000256" key="1">
    <source>
        <dbReference type="SAM" id="MobiDB-lite"/>
    </source>
</evidence>
<feature type="compositionally biased region" description="Basic and acidic residues" evidence="1">
    <location>
        <begin position="82"/>
        <end position="91"/>
    </location>
</feature>
<gene>
    <name evidence="2" type="ORF">TrCOL_g10095</name>
</gene>
<evidence type="ECO:0000313" key="3">
    <source>
        <dbReference type="Proteomes" id="UP001165065"/>
    </source>
</evidence>
<name>A0A9W7GBL6_9STRA</name>
<feature type="compositionally biased region" description="Basic and acidic residues" evidence="1">
    <location>
        <begin position="107"/>
        <end position="117"/>
    </location>
</feature>
<sequence length="464" mass="51424">MSGLPGQVNDGGEGGPDKDAGGDPIGKKELRLLSEEVGDPSVQPELTPVNMPLHMTDADVVKNRLLQKGGIKVDETRALEGTEAQAREMGSRRRSRKVSIGGVRMEYATEEKKEELSAGRNTSDNSEKDPNSSGQALAPGVIRTAGSARRLTKNQSIRLKNFGTVLPVSANEAKKLKRNSVANGAAGTINEDEELKIDEKSNSDSMGSPSSPETRNSKLLALHSFKSQRGSLKGGKQRNQSVIGKTFSFAAKRVSNIVNLLGKKGNRESNESRSSLRRAQEDAWEKLLNDHLENSVPQLRRYLRWKEDYAYFLKRKAGKFDERVLSPILMKRGKCRCLLSKQSCGPMDPFEYMVHCAKCKEELPPFADQMVAMSEAIGEPDNPIAHRNAFGLEQEEERDMLEAQEIMIETLEEDRMNIAEGRSVMHARKLHTHRSHHGGDSGRRSVKPSIRERKKSIARKGSIS</sequence>
<feature type="region of interest" description="Disordered" evidence="1">
    <location>
        <begin position="431"/>
        <end position="464"/>
    </location>
</feature>
<dbReference type="EMBL" id="BRYA01000135">
    <property type="protein sequence ID" value="GMI40725.1"/>
    <property type="molecule type" value="Genomic_DNA"/>
</dbReference>
<feature type="compositionally biased region" description="Basic and acidic residues" evidence="1">
    <location>
        <begin position="15"/>
        <end position="28"/>
    </location>
</feature>
<proteinExistence type="predicted"/>
<protein>
    <submittedName>
        <fullName evidence="2">Uncharacterized protein</fullName>
    </submittedName>
</protein>
<reference evidence="3" key="1">
    <citation type="journal article" date="2023" name="Commun. Biol.">
        <title>Genome analysis of Parmales, the sister group of diatoms, reveals the evolutionary specialization of diatoms from phago-mixotrophs to photoautotrophs.</title>
        <authorList>
            <person name="Ban H."/>
            <person name="Sato S."/>
            <person name="Yoshikawa S."/>
            <person name="Yamada K."/>
            <person name="Nakamura Y."/>
            <person name="Ichinomiya M."/>
            <person name="Sato N."/>
            <person name="Blanc-Mathieu R."/>
            <person name="Endo H."/>
            <person name="Kuwata A."/>
            <person name="Ogata H."/>
        </authorList>
    </citation>
    <scope>NUCLEOTIDE SEQUENCE [LARGE SCALE GENOMIC DNA]</scope>
</reference>
<organism evidence="2 3">
    <name type="scientific">Triparma columacea</name>
    <dbReference type="NCBI Taxonomy" id="722753"/>
    <lineage>
        <taxon>Eukaryota</taxon>
        <taxon>Sar</taxon>
        <taxon>Stramenopiles</taxon>
        <taxon>Ochrophyta</taxon>
        <taxon>Bolidophyceae</taxon>
        <taxon>Parmales</taxon>
        <taxon>Triparmaceae</taxon>
        <taxon>Triparma</taxon>
    </lineage>
</organism>
<dbReference type="Proteomes" id="UP001165065">
    <property type="component" value="Unassembled WGS sequence"/>
</dbReference>